<evidence type="ECO:0000313" key="11">
    <source>
        <dbReference type="EMBL" id="KAK9059392.1"/>
    </source>
</evidence>
<evidence type="ECO:0000313" key="12">
    <source>
        <dbReference type="Proteomes" id="UP001408789"/>
    </source>
</evidence>
<dbReference type="Proteomes" id="UP001408789">
    <property type="component" value="Unassembled WGS sequence"/>
</dbReference>
<dbReference type="InterPro" id="IPR013233">
    <property type="entry name" value="PIG-X/PBN1"/>
</dbReference>
<comment type="pathway">
    <text evidence="2">Glycolipid biosynthesis; glycosylphosphatidylinositol-anchor biosynthesis.</text>
</comment>
<keyword evidence="4" id="KW-0337">GPI-anchor biosynthesis</keyword>
<keyword evidence="12" id="KW-1185">Reference proteome</keyword>
<evidence type="ECO:0000256" key="1">
    <source>
        <dbReference type="ARBA" id="ARBA00004389"/>
    </source>
</evidence>
<evidence type="ECO:0000256" key="10">
    <source>
        <dbReference type="SAM" id="Phobius"/>
    </source>
</evidence>
<evidence type="ECO:0000256" key="7">
    <source>
        <dbReference type="ARBA" id="ARBA00022989"/>
    </source>
</evidence>
<keyword evidence="7 10" id="KW-1133">Transmembrane helix</keyword>
<comment type="similarity">
    <text evidence="3">Belongs to the PIGX family.</text>
</comment>
<comment type="caution">
    <text evidence="11">The sequence shown here is derived from an EMBL/GenBank/DDBJ whole genome shotgun (WGS) entry which is preliminary data.</text>
</comment>
<gene>
    <name evidence="11" type="ORF">SSX86_022012</name>
</gene>
<evidence type="ECO:0000256" key="5">
    <source>
        <dbReference type="ARBA" id="ARBA00022692"/>
    </source>
</evidence>
<dbReference type="Pfam" id="PF08320">
    <property type="entry name" value="PIG-X"/>
    <property type="match status" value="1"/>
</dbReference>
<protein>
    <recommendedName>
        <fullName evidence="13">Phosphatidylinositol-glycan biosynthesis class X protein</fullName>
    </recommendedName>
</protein>
<dbReference type="InterPro" id="IPR040039">
    <property type="entry name" value="PIGX"/>
</dbReference>
<dbReference type="GO" id="GO:0006506">
    <property type="term" value="P:GPI anchor biosynthetic process"/>
    <property type="evidence" value="ECO:0007669"/>
    <property type="project" value="UniProtKB-KW"/>
</dbReference>
<dbReference type="GO" id="GO:0005789">
    <property type="term" value="C:endoplasmic reticulum membrane"/>
    <property type="evidence" value="ECO:0007669"/>
    <property type="project" value="UniProtKB-SubCell"/>
</dbReference>
<keyword evidence="8 10" id="KW-0472">Membrane</keyword>
<evidence type="ECO:0000256" key="2">
    <source>
        <dbReference type="ARBA" id="ARBA00004687"/>
    </source>
</evidence>
<sequence length="296" mass="32640">MEYQGQALLQLRLGIILSLLAGITYCKHAPALSSELFGSNKYLTEAYFQKHDTLNDRIFQDCISSELSHVFCEKQNFMPKLSVIVLQLLGDGSHRRLSSPFKIANQPEVTSKLPSLCEAVIIARLPSGVFADPFELQHLTERGVFSGASAFGDTDLELPTVRANRSVVEVHVDLSPNLLSGKKDDWEVNIELPLHARYAPLGKHGYTKVEFGYPDLFLHCIADGNRLNQSCIFPLTDGVLTSDSTSIDWEVPSGIVEHTKIVSVLTFIAAVVGALSIFMACIFYSEISVYDGSKQS</sequence>
<organism evidence="11 12">
    <name type="scientific">Deinandra increscens subsp. villosa</name>
    <dbReference type="NCBI Taxonomy" id="3103831"/>
    <lineage>
        <taxon>Eukaryota</taxon>
        <taxon>Viridiplantae</taxon>
        <taxon>Streptophyta</taxon>
        <taxon>Embryophyta</taxon>
        <taxon>Tracheophyta</taxon>
        <taxon>Spermatophyta</taxon>
        <taxon>Magnoliopsida</taxon>
        <taxon>eudicotyledons</taxon>
        <taxon>Gunneridae</taxon>
        <taxon>Pentapetalae</taxon>
        <taxon>asterids</taxon>
        <taxon>campanulids</taxon>
        <taxon>Asterales</taxon>
        <taxon>Asteraceae</taxon>
        <taxon>Asteroideae</taxon>
        <taxon>Heliantheae alliance</taxon>
        <taxon>Madieae</taxon>
        <taxon>Madiinae</taxon>
        <taxon>Deinandra</taxon>
    </lineage>
</organism>
<name>A0AAP0CSH5_9ASTR</name>
<evidence type="ECO:0000256" key="8">
    <source>
        <dbReference type="ARBA" id="ARBA00023136"/>
    </source>
</evidence>
<evidence type="ECO:0000256" key="3">
    <source>
        <dbReference type="ARBA" id="ARBA00010345"/>
    </source>
</evidence>
<keyword evidence="5 10" id="KW-0812">Transmembrane</keyword>
<evidence type="ECO:0008006" key="13">
    <source>
        <dbReference type="Google" id="ProtNLM"/>
    </source>
</evidence>
<reference evidence="11 12" key="1">
    <citation type="submission" date="2024-04" db="EMBL/GenBank/DDBJ databases">
        <title>The reference genome of an endangered Asteraceae, Deinandra increscens subsp. villosa, native to the Central Coast of California.</title>
        <authorList>
            <person name="Guilliams M."/>
            <person name="Hasenstab-Lehman K."/>
            <person name="Meyer R."/>
            <person name="Mcevoy S."/>
        </authorList>
    </citation>
    <scope>NUCLEOTIDE SEQUENCE [LARGE SCALE GENOMIC DNA]</scope>
    <source>
        <tissue evidence="11">Leaf</tissue>
    </source>
</reference>
<dbReference type="PANTHER" id="PTHR28650:SF1">
    <property type="entry name" value="PHOSPHATIDYLINOSITOL-GLYCAN BIOSYNTHESIS CLASS X PROTEIN"/>
    <property type="match status" value="1"/>
</dbReference>
<accession>A0AAP0CSH5</accession>
<dbReference type="SMART" id="SM00780">
    <property type="entry name" value="PIG-X"/>
    <property type="match status" value="1"/>
</dbReference>
<keyword evidence="6" id="KW-0256">Endoplasmic reticulum</keyword>
<proteinExistence type="inferred from homology"/>
<evidence type="ECO:0000256" key="4">
    <source>
        <dbReference type="ARBA" id="ARBA00022502"/>
    </source>
</evidence>
<comment type="subcellular location">
    <subcellularLocation>
        <location evidence="1">Endoplasmic reticulum membrane</location>
        <topology evidence="1">Single-pass membrane protein</topology>
    </subcellularLocation>
</comment>
<keyword evidence="9" id="KW-0325">Glycoprotein</keyword>
<dbReference type="EMBL" id="JBCNJP010000021">
    <property type="protein sequence ID" value="KAK9059392.1"/>
    <property type="molecule type" value="Genomic_DNA"/>
</dbReference>
<dbReference type="PANTHER" id="PTHR28650">
    <property type="entry name" value="PHOSPHATIDYLINOSITOL-GLYCAN BIOSYNTHESIS CLASS X PROTEIN"/>
    <property type="match status" value="1"/>
</dbReference>
<feature type="transmembrane region" description="Helical" evidence="10">
    <location>
        <begin position="261"/>
        <end position="284"/>
    </location>
</feature>
<dbReference type="AlphaFoldDB" id="A0AAP0CSH5"/>
<evidence type="ECO:0000256" key="9">
    <source>
        <dbReference type="ARBA" id="ARBA00023180"/>
    </source>
</evidence>
<evidence type="ECO:0000256" key="6">
    <source>
        <dbReference type="ARBA" id="ARBA00022824"/>
    </source>
</evidence>